<dbReference type="PANTHER" id="PTHR30204:SF69">
    <property type="entry name" value="MERR-FAMILY TRANSCRIPTIONAL REGULATOR"/>
    <property type="match status" value="1"/>
</dbReference>
<evidence type="ECO:0000313" key="7">
    <source>
        <dbReference type="Proteomes" id="UP000294853"/>
    </source>
</evidence>
<dbReference type="Pfam" id="PF10069">
    <property type="entry name" value="DICT"/>
    <property type="match status" value="1"/>
</dbReference>
<evidence type="ECO:0000256" key="2">
    <source>
        <dbReference type="ARBA" id="ARBA00023015"/>
    </source>
</evidence>
<dbReference type="Proteomes" id="UP000294853">
    <property type="component" value="Chromosome"/>
</dbReference>
<dbReference type="InterPro" id="IPR000551">
    <property type="entry name" value="MerR-type_HTH_dom"/>
</dbReference>
<keyword evidence="1" id="KW-0678">Repressor</keyword>
<protein>
    <submittedName>
        <fullName evidence="6">MerR family transcriptional regulator</fullName>
    </submittedName>
</protein>
<keyword evidence="3" id="KW-0238">DNA-binding</keyword>
<dbReference type="SMART" id="SM00422">
    <property type="entry name" value="HTH_MERR"/>
    <property type="match status" value="1"/>
</dbReference>
<dbReference type="PROSITE" id="PS50937">
    <property type="entry name" value="HTH_MERR_2"/>
    <property type="match status" value="1"/>
</dbReference>
<dbReference type="GO" id="GO:0003700">
    <property type="term" value="F:DNA-binding transcription factor activity"/>
    <property type="evidence" value="ECO:0007669"/>
    <property type="project" value="InterPro"/>
</dbReference>
<dbReference type="EMBL" id="CP038436">
    <property type="protein sequence ID" value="QBX56100.1"/>
    <property type="molecule type" value="Genomic_DNA"/>
</dbReference>
<dbReference type="GO" id="GO:0003677">
    <property type="term" value="F:DNA binding"/>
    <property type="evidence" value="ECO:0007669"/>
    <property type="project" value="UniProtKB-KW"/>
</dbReference>
<dbReference type="AlphaFoldDB" id="A0A4P7IH62"/>
<dbReference type="InterPro" id="IPR019278">
    <property type="entry name" value="DICT_dom"/>
</dbReference>
<dbReference type="InterPro" id="IPR009061">
    <property type="entry name" value="DNA-bd_dom_put_sf"/>
</dbReference>
<keyword evidence="2" id="KW-0805">Transcription regulation</keyword>
<sequence length="304" mass="33404">MTSGFDQRFRLPARRAHVTDDFSIGVLAQRTGVTPNVLRTWENRFGFPTGRRTTSGHRRFTDADVLLVQEVLEARERGVPLNLAVDGVLQRSRQQHDESVHATLIREFPDLRPQRLAKATLLAASHAIEDECLARADRSVVLGTFQEGHVFARSRHRWDELARTATWSAVLADFDADLPADPQARPARCQLPADSPMRREWTVVTVSRGFAAVLAAWEVPAAAGGPATYEAVISMRRAAALTAARVVVATARAAGATPPESVDELLTAPITTETTVADTDRVLLRILEQVDSTPAWRRPAPVVE</sequence>
<organism evidence="6 7">
    <name type="scientific">Nocardioides seonyuensis</name>
    <dbReference type="NCBI Taxonomy" id="2518371"/>
    <lineage>
        <taxon>Bacteria</taxon>
        <taxon>Bacillati</taxon>
        <taxon>Actinomycetota</taxon>
        <taxon>Actinomycetes</taxon>
        <taxon>Propionibacteriales</taxon>
        <taxon>Nocardioidaceae</taxon>
        <taxon>Nocardioides</taxon>
    </lineage>
</organism>
<dbReference type="Gene3D" id="1.10.1660.10">
    <property type="match status" value="1"/>
</dbReference>
<accession>A0A4P7IH62</accession>
<evidence type="ECO:0000256" key="4">
    <source>
        <dbReference type="ARBA" id="ARBA00023163"/>
    </source>
</evidence>
<keyword evidence="7" id="KW-1185">Reference proteome</keyword>
<dbReference type="SUPFAM" id="SSF46955">
    <property type="entry name" value="Putative DNA-binding domain"/>
    <property type="match status" value="1"/>
</dbReference>
<evidence type="ECO:0000259" key="5">
    <source>
        <dbReference type="PROSITE" id="PS50937"/>
    </source>
</evidence>
<dbReference type="InterPro" id="IPR047057">
    <property type="entry name" value="MerR_fam"/>
</dbReference>
<dbReference type="KEGG" id="nsn:EXE58_11915"/>
<evidence type="ECO:0000256" key="3">
    <source>
        <dbReference type="ARBA" id="ARBA00023125"/>
    </source>
</evidence>
<name>A0A4P7IH62_9ACTN</name>
<dbReference type="PANTHER" id="PTHR30204">
    <property type="entry name" value="REDOX-CYCLING DRUG-SENSING TRANSCRIPTIONAL ACTIVATOR SOXR"/>
    <property type="match status" value="1"/>
</dbReference>
<dbReference type="OrthoDB" id="9800334at2"/>
<reference evidence="6 7" key="1">
    <citation type="submission" date="2019-03" db="EMBL/GenBank/DDBJ databases">
        <title>Three New Species of Nocardioides, Nocardioides euryhalodurans sp. nov., Nocardioides seonyuensis sp. nov. and Nocardioides eburneoflavus sp. nov. Iolated from Soil.</title>
        <authorList>
            <person name="Roh S.G."/>
            <person name="Lee C."/>
            <person name="Kim M.-K."/>
            <person name="Kim S.B."/>
        </authorList>
    </citation>
    <scope>NUCLEOTIDE SEQUENCE [LARGE SCALE GENOMIC DNA]</scope>
    <source>
        <strain evidence="6 7">MMS17-SY207-3</strain>
    </source>
</reference>
<evidence type="ECO:0000256" key="1">
    <source>
        <dbReference type="ARBA" id="ARBA00022491"/>
    </source>
</evidence>
<evidence type="ECO:0000313" key="6">
    <source>
        <dbReference type="EMBL" id="QBX56100.1"/>
    </source>
</evidence>
<gene>
    <name evidence="6" type="ORF">EXE58_11915</name>
</gene>
<keyword evidence="4" id="KW-0804">Transcription</keyword>
<proteinExistence type="predicted"/>
<feature type="domain" description="HTH merR-type" evidence="5">
    <location>
        <begin position="21"/>
        <end position="81"/>
    </location>
</feature>
<dbReference type="Pfam" id="PF13411">
    <property type="entry name" value="MerR_1"/>
    <property type="match status" value="1"/>
</dbReference>